<sequence>MKSVFLPPDDGDLPEERRPAEIDEMRENDVTMASRPAYTMLFTNSPFHGSFGLRLSFFPFINGCNKGTKLLFLLPEAYFLHPPHFLTQIFHLHCERMKFQSRAENSRLRADWWACYQATSSV</sequence>
<name>A0A5A7RJU7_STRAF</name>
<feature type="region of interest" description="Disordered" evidence="1">
    <location>
        <begin position="1"/>
        <end position="26"/>
    </location>
</feature>
<evidence type="ECO:0000313" key="2">
    <source>
        <dbReference type="EMBL" id="GER57471.1"/>
    </source>
</evidence>
<keyword evidence="3" id="KW-1185">Reference proteome</keyword>
<feature type="compositionally biased region" description="Basic and acidic residues" evidence="1">
    <location>
        <begin position="14"/>
        <end position="26"/>
    </location>
</feature>
<reference evidence="3" key="1">
    <citation type="journal article" date="2019" name="Curr. Biol.">
        <title>Genome Sequence of Striga asiatica Provides Insight into the Evolution of Plant Parasitism.</title>
        <authorList>
            <person name="Yoshida S."/>
            <person name="Kim S."/>
            <person name="Wafula E.K."/>
            <person name="Tanskanen J."/>
            <person name="Kim Y.M."/>
            <person name="Honaas L."/>
            <person name="Yang Z."/>
            <person name="Spallek T."/>
            <person name="Conn C.E."/>
            <person name="Ichihashi Y."/>
            <person name="Cheong K."/>
            <person name="Cui S."/>
            <person name="Der J.P."/>
            <person name="Gundlach H."/>
            <person name="Jiao Y."/>
            <person name="Hori C."/>
            <person name="Ishida J.K."/>
            <person name="Kasahara H."/>
            <person name="Kiba T."/>
            <person name="Kim M.S."/>
            <person name="Koo N."/>
            <person name="Laohavisit A."/>
            <person name="Lee Y.H."/>
            <person name="Lumba S."/>
            <person name="McCourt P."/>
            <person name="Mortimer J.C."/>
            <person name="Mutuku J.M."/>
            <person name="Nomura T."/>
            <person name="Sasaki-Sekimoto Y."/>
            <person name="Seto Y."/>
            <person name="Wang Y."/>
            <person name="Wakatake T."/>
            <person name="Sakakibara H."/>
            <person name="Demura T."/>
            <person name="Yamaguchi S."/>
            <person name="Yoneyama K."/>
            <person name="Manabe R.I."/>
            <person name="Nelson D.C."/>
            <person name="Schulman A.H."/>
            <person name="Timko M.P."/>
            <person name="dePamphilis C.W."/>
            <person name="Choi D."/>
            <person name="Shirasu K."/>
        </authorList>
    </citation>
    <scope>NUCLEOTIDE SEQUENCE [LARGE SCALE GENOMIC DNA]</scope>
    <source>
        <strain evidence="3">cv. UVA1</strain>
    </source>
</reference>
<comment type="caution">
    <text evidence="2">The sequence shown here is derived from an EMBL/GenBank/DDBJ whole genome shotgun (WGS) entry which is preliminary data.</text>
</comment>
<accession>A0A5A7RJU7</accession>
<dbReference type="OrthoDB" id="10590829at2759"/>
<gene>
    <name evidence="2" type="ORF">STAS_35297</name>
</gene>
<dbReference type="AlphaFoldDB" id="A0A5A7RJU7"/>
<dbReference type="Proteomes" id="UP000325081">
    <property type="component" value="Unassembled WGS sequence"/>
</dbReference>
<protein>
    <submittedName>
        <fullName evidence="2">Evolutionarily conserved C-terminal region 7</fullName>
    </submittedName>
</protein>
<dbReference type="EMBL" id="BKCP01013292">
    <property type="protein sequence ID" value="GER57471.1"/>
    <property type="molecule type" value="Genomic_DNA"/>
</dbReference>
<evidence type="ECO:0000313" key="3">
    <source>
        <dbReference type="Proteomes" id="UP000325081"/>
    </source>
</evidence>
<evidence type="ECO:0000256" key="1">
    <source>
        <dbReference type="SAM" id="MobiDB-lite"/>
    </source>
</evidence>
<organism evidence="2 3">
    <name type="scientific">Striga asiatica</name>
    <name type="common">Asiatic witchweed</name>
    <name type="synonym">Buchnera asiatica</name>
    <dbReference type="NCBI Taxonomy" id="4170"/>
    <lineage>
        <taxon>Eukaryota</taxon>
        <taxon>Viridiplantae</taxon>
        <taxon>Streptophyta</taxon>
        <taxon>Embryophyta</taxon>
        <taxon>Tracheophyta</taxon>
        <taxon>Spermatophyta</taxon>
        <taxon>Magnoliopsida</taxon>
        <taxon>eudicotyledons</taxon>
        <taxon>Gunneridae</taxon>
        <taxon>Pentapetalae</taxon>
        <taxon>asterids</taxon>
        <taxon>lamiids</taxon>
        <taxon>Lamiales</taxon>
        <taxon>Orobanchaceae</taxon>
        <taxon>Buchnereae</taxon>
        <taxon>Striga</taxon>
    </lineage>
</organism>
<proteinExistence type="predicted"/>